<evidence type="ECO:0000256" key="2">
    <source>
        <dbReference type="ARBA" id="ARBA00010817"/>
    </source>
</evidence>
<evidence type="ECO:0000313" key="8">
    <source>
        <dbReference type="EMBL" id="OGG29750.1"/>
    </source>
</evidence>
<sequence>MDKKIIDHFYAVDPLLAAVLRKLAGVTDRLTPTVATDYFVDLCEAIISQQLSEKAGATIWNRFVGLFPQYNVTPKRVLALPDEKIRGVGPSWSKISYLKNLASKVADKELDLEALKVMGNEEVISELTKVKGIGPWTAEMFLMFALGRPDVFSFGDLGLRNAIKKLYAMKKDPTRKQMEKITEKWIPYRTYACRILWRSLELT</sequence>
<dbReference type="GO" id="GO:0008725">
    <property type="term" value="F:DNA-3-methyladenine glycosylase activity"/>
    <property type="evidence" value="ECO:0007669"/>
    <property type="project" value="TreeGrafter"/>
</dbReference>
<dbReference type="AlphaFoldDB" id="A0A1F6AYL6"/>
<dbReference type="SMART" id="SM00478">
    <property type="entry name" value="ENDO3c"/>
    <property type="match status" value="1"/>
</dbReference>
<keyword evidence="4" id="KW-0227">DNA damage</keyword>
<dbReference type="PANTHER" id="PTHR43003:SF5">
    <property type="entry name" value="DNA-3-METHYLADENINE GLYCOSYLASE"/>
    <property type="match status" value="1"/>
</dbReference>
<evidence type="ECO:0000259" key="7">
    <source>
        <dbReference type="SMART" id="SM00478"/>
    </source>
</evidence>
<dbReference type="Proteomes" id="UP000176450">
    <property type="component" value="Unassembled WGS sequence"/>
</dbReference>
<dbReference type="SMART" id="SM00278">
    <property type="entry name" value="HhH1"/>
    <property type="match status" value="1"/>
</dbReference>
<evidence type="ECO:0000256" key="4">
    <source>
        <dbReference type="ARBA" id="ARBA00022763"/>
    </source>
</evidence>
<comment type="similarity">
    <text evidence="2">Belongs to the alkylbase DNA glycosidase AlkA family.</text>
</comment>
<comment type="catalytic activity">
    <reaction evidence="1">
        <text>Hydrolysis of alkylated DNA, releasing 3-methyladenine, 3-methylguanine, 7-methylguanine and 7-methyladenine.</text>
        <dbReference type="EC" id="3.2.2.21"/>
    </reaction>
</comment>
<evidence type="ECO:0000256" key="1">
    <source>
        <dbReference type="ARBA" id="ARBA00000086"/>
    </source>
</evidence>
<dbReference type="SUPFAM" id="SSF48150">
    <property type="entry name" value="DNA-glycosylase"/>
    <property type="match status" value="1"/>
</dbReference>
<dbReference type="EMBL" id="MFJX01000057">
    <property type="protein sequence ID" value="OGG29750.1"/>
    <property type="molecule type" value="Genomic_DNA"/>
</dbReference>
<dbReference type="Gene3D" id="1.10.340.30">
    <property type="entry name" value="Hypothetical protein, domain 2"/>
    <property type="match status" value="1"/>
</dbReference>
<dbReference type="EC" id="3.2.2.21" evidence="3"/>
<dbReference type="InterPro" id="IPR011257">
    <property type="entry name" value="DNA_glycosylase"/>
</dbReference>
<dbReference type="CDD" id="cd00056">
    <property type="entry name" value="ENDO3c"/>
    <property type="match status" value="1"/>
</dbReference>
<accession>A0A1F6AYL6</accession>
<organism evidence="8 9">
    <name type="scientific">Candidatus Gottesmanbacteria bacterium RIFCSPLOWO2_01_FULL_46_9</name>
    <dbReference type="NCBI Taxonomy" id="1798394"/>
    <lineage>
        <taxon>Bacteria</taxon>
        <taxon>Candidatus Gottesmaniibacteriota</taxon>
    </lineage>
</organism>
<evidence type="ECO:0000256" key="3">
    <source>
        <dbReference type="ARBA" id="ARBA00012000"/>
    </source>
</evidence>
<dbReference type="GO" id="GO:0006285">
    <property type="term" value="P:base-excision repair, AP site formation"/>
    <property type="evidence" value="ECO:0007669"/>
    <property type="project" value="TreeGrafter"/>
</dbReference>
<feature type="domain" description="Helix-hairpin-helix DNA-binding motif class 1" evidence="6">
    <location>
        <begin position="125"/>
        <end position="144"/>
    </location>
</feature>
<dbReference type="FunFam" id="1.10.340.30:FF:000004">
    <property type="entry name" value="DNA-3-methyladenine glycosylase II"/>
    <property type="match status" value="1"/>
</dbReference>
<keyword evidence="5" id="KW-0234">DNA repair</keyword>
<dbReference type="GO" id="GO:0032993">
    <property type="term" value="C:protein-DNA complex"/>
    <property type="evidence" value="ECO:0007669"/>
    <property type="project" value="TreeGrafter"/>
</dbReference>
<dbReference type="InterPro" id="IPR003583">
    <property type="entry name" value="Hlx-hairpin-Hlx_DNA-bd_motif"/>
</dbReference>
<dbReference type="PANTHER" id="PTHR43003">
    <property type="entry name" value="DNA-3-METHYLADENINE GLYCOSYLASE"/>
    <property type="match status" value="1"/>
</dbReference>
<name>A0A1F6AYL6_9BACT</name>
<dbReference type="InterPro" id="IPR003265">
    <property type="entry name" value="HhH-GPD_domain"/>
</dbReference>
<protein>
    <recommendedName>
        <fullName evidence="3">DNA-3-methyladenine glycosylase II</fullName>
        <ecNumber evidence="3">3.2.2.21</ecNumber>
    </recommendedName>
</protein>
<dbReference type="GO" id="GO:0032131">
    <property type="term" value="F:alkylated DNA binding"/>
    <property type="evidence" value="ECO:0007669"/>
    <property type="project" value="TreeGrafter"/>
</dbReference>
<dbReference type="InterPro" id="IPR051912">
    <property type="entry name" value="Alkylbase_DNA_Glycosylase/TA"/>
</dbReference>
<dbReference type="Gene3D" id="1.10.1670.40">
    <property type="match status" value="1"/>
</dbReference>
<reference evidence="8 9" key="1">
    <citation type="journal article" date="2016" name="Nat. Commun.">
        <title>Thousands of microbial genomes shed light on interconnected biogeochemical processes in an aquifer system.</title>
        <authorList>
            <person name="Anantharaman K."/>
            <person name="Brown C.T."/>
            <person name="Hug L.A."/>
            <person name="Sharon I."/>
            <person name="Castelle C.J."/>
            <person name="Probst A.J."/>
            <person name="Thomas B.C."/>
            <person name="Singh A."/>
            <person name="Wilkins M.J."/>
            <person name="Karaoz U."/>
            <person name="Brodie E.L."/>
            <person name="Williams K.H."/>
            <person name="Hubbard S.S."/>
            <person name="Banfield J.F."/>
        </authorList>
    </citation>
    <scope>NUCLEOTIDE SEQUENCE [LARGE SCALE GENOMIC DNA]</scope>
</reference>
<evidence type="ECO:0000256" key="5">
    <source>
        <dbReference type="ARBA" id="ARBA00023204"/>
    </source>
</evidence>
<dbReference type="Pfam" id="PF00730">
    <property type="entry name" value="HhH-GPD"/>
    <property type="match status" value="1"/>
</dbReference>
<comment type="caution">
    <text evidence="8">The sequence shown here is derived from an EMBL/GenBank/DDBJ whole genome shotgun (WGS) entry which is preliminary data.</text>
</comment>
<proteinExistence type="inferred from homology"/>
<dbReference type="GO" id="GO:0006307">
    <property type="term" value="P:DNA alkylation repair"/>
    <property type="evidence" value="ECO:0007669"/>
    <property type="project" value="TreeGrafter"/>
</dbReference>
<evidence type="ECO:0000259" key="6">
    <source>
        <dbReference type="SMART" id="SM00278"/>
    </source>
</evidence>
<evidence type="ECO:0000313" key="9">
    <source>
        <dbReference type="Proteomes" id="UP000176450"/>
    </source>
</evidence>
<feature type="domain" description="HhH-GPD" evidence="7">
    <location>
        <begin position="47"/>
        <end position="201"/>
    </location>
</feature>
<dbReference type="GO" id="GO:0005737">
    <property type="term" value="C:cytoplasm"/>
    <property type="evidence" value="ECO:0007669"/>
    <property type="project" value="TreeGrafter"/>
</dbReference>
<gene>
    <name evidence="8" type="ORF">A3A63_01510</name>
</gene>
<dbReference type="GO" id="GO:0043916">
    <property type="term" value="F:DNA-7-methylguanine glycosylase activity"/>
    <property type="evidence" value="ECO:0007669"/>
    <property type="project" value="TreeGrafter"/>
</dbReference>